<evidence type="ECO:0000313" key="1">
    <source>
        <dbReference type="EMBL" id="NHN31905.1"/>
    </source>
</evidence>
<dbReference type="SUPFAM" id="SSF49899">
    <property type="entry name" value="Concanavalin A-like lectins/glucanases"/>
    <property type="match status" value="1"/>
</dbReference>
<dbReference type="Gene3D" id="2.60.120.200">
    <property type="match status" value="1"/>
</dbReference>
<organism evidence="1 2">
    <name type="scientific">Paenibacillus agricola</name>
    <dbReference type="NCBI Taxonomy" id="2716264"/>
    <lineage>
        <taxon>Bacteria</taxon>
        <taxon>Bacillati</taxon>
        <taxon>Bacillota</taxon>
        <taxon>Bacilli</taxon>
        <taxon>Bacillales</taxon>
        <taxon>Paenibacillaceae</taxon>
        <taxon>Paenibacillus</taxon>
    </lineage>
</organism>
<accession>A0ABX0JDX9</accession>
<proteinExistence type="predicted"/>
<protein>
    <submittedName>
        <fullName evidence="1">LamG domain-containing protein</fullName>
    </submittedName>
</protein>
<sequence>MSKQAGPLAEQLMANLLNNPALVAVWDFQEEAGKPRLSQGKQIYTLQEMSAEPIQRVEEGILGDYSARLEFGQWLNLPRKDCPELNFSGASSDLTIVAWVKRSEREDRGCQAVAGMWNESKKQRQYCMFLDLQIWDSKDQIGGHVSAIGGPTPGYKYCMTTALGSTAVSKEEWHCLAFTYDGTFARCYLDGKLDEREGFNPYLYEGGLFDGGEDGADFTVGAVDRSGVPGNFYSGLLGGLAVFNRALSEQQIADLQRFMPKA</sequence>
<comment type="caution">
    <text evidence="1">The sequence shown here is derived from an EMBL/GenBank/DDBJ whole genome shotgun (WGS) entry which is preliminary data.</text>
</comment>
<dbReference type="Proteomes" id="UP001165962">
    <property type="component" value="Unassembled WGS sequence"/>
</dbReference>
<name>A0ABX0JDX9_9BACL</name>
<gene>
    <name evidence="1" type="ORF">G9U52_18880</name>
</gene>
<evidence type="ECO:0000313" key="2">
    <source>
        <dbReference type="Proteomes" id="UP001165962"/>
    </source>
</evidence>
<dbReference type="EMBL" id="JAAOIW010000006">
    <property type="protein sequence ID" value="NHN31905.1"/>
    <property type="molecule type" value="Genomic_DNA"/>
</dbReference>
<dbReference type="RefSeq" id="WP_166152183.1">
    <property type="nucleotide sequence ID" value="NZ_JAAOIW010000006.1"/>
</dbReference>
<dbReference type="InterPro" id="IPR013320">
    <property type="entry name" value="ConA-like_dom_sf"/>
</dbReference>
<reference evidence="1" key="1">
    <citation type="submission" date="2020-03" db="EMBL/GenBank/DDBJ databases">
        <title>Draft sequencing of Paenibacilllus sp. S3N08.</title>
        <authorList>
            <person name="Kim D.-U."/>
        </authorList>
    </citation>
    <scope>NUCLEOTIDE SEQUENCE</scope>
    <source>
        <strain evidence="1">S3N08</strain>
    </source>
</reference>
<dbReference type="Pfam" id="PF13385">
    <property type="entry name" value="Laminin_G_3"/>
    <property type="match status" value="1"/>
</dbReference>
<keyword evidence="2" id="KW-1185">Reference proteome</keyword>